<protein>
    <recommendedName>
        <fullName evidence="3">Cupin domain-containing protein</fullName>
    </recommendedName>
</protein>
<name>A0ABY6ME59_9BACT</name>
<organism evidence="1 2">
    <name type="scientific">Algoriphagus halophytocola</name>
    <dbReference type="NCBI Taxonomy" id="2991499"/>
    <lineage>
        <taxon>Bacteria</taxon>
        <taxon>Pseudomonadati</taxon>
        <taxon>Bacteroidota</taxon>
        <taxon>Cytophagia</taxon>
        <taxon>Cytophagales</taxon>
        <taxon>Cyclobacteriaceae</taxon>
        <taxon>Algoriphagus</taxon>
    </lineage>
</organism>
<keyword evidence="2" id="KW-1185">Reference proteome</keyword>
<reference evidence="1" key="1">
    <citation type="submission" date="2022-10" db="EMBL/GenBank/DDBJ databases">
        <title>Algoriphagus sp. a novel bacteria isolate from halophytes salicornia europaea.</title>
        <authorList>
            <person name="Peng Y."/>
            <person name="Jiang L."/>
            <person name="Lee J."/>
        </authorList>
    </citation>
    <scope>NUCLEOTIDE SEQUENCE</scope>
    <source>
        <strain evidence="1">TR-M5</strain>
    </source>
</reference>
<evidence type="ECO:0000313" key="1">
    <source>
        <dbReference type="EMBL" id="UZD21433.1"/>
    </source>
</evidence>
<dbReference type="Proteomes" id="UP001163156">
    <property type="component" value="Chromosome"/>
</dbReference>
<accession>A0ABY6ME59</accession>
<dbReference type="EMBL" id="CP110226">
    <property type="protein sequence ID" value="UZD21433.1"/>
    <property type="molecule type" value="Genomic_DNA"/>
</dbReference>
<evidence type="ECO:0000313" key="2">
    <source>
        <dbReference type="Proteomes" id="UP001163156"/>
    </source>
</evidence>
<dbReference type="RefSeq" id="WP_264807905.1">
    <property type="nucleotide sequence ID" value="NZ_CP110226.1"/>
</dbReference>
<gene>
    <name evidence="1" type="ORF">OM944_12245</name>
</gene>
<proteinExistence type="predicted"/>
<evidence type="ECO:0008006" key="3">
    <source>
        <dbReference type="Google" id="ProtNLM"/>
    </source>
</evidence>
<sequence>MVLNLPKGLQHFMEDTGAEEGVVICRIEGEYPLSEKVKAEGLKEFLNKLKSPSIKSSK</sequence>